<sequence length="205" mass="22812">MVEAEEEVLVQMIESDPRVFAAHKLWVSKRADREPVKRRRDLAQAKVMAQFTASHFDHLPYEANAVRSPPKAVFEDAKHGREQGPSTLPDGGQIIISVLNPEELKNGSTLWSYELERRVIRTPGPPPFPGMNSMPALSKAVSIFAAVSRRPPRTPSSASRRAIVGSETPEWLARSPCDHPKSARAALTWRIVISLFDSFSIDIAH</sequence>
<dbReference type="Proteomes" id="UP001549076">
    <property type="component" value="Unassembled WGS sequence"/>
</dbReference>
<evidence type="ECO:0000259" key="1">
    <source>
        <dbReference type="Pfam" id="PF12281"/>
    </source>
</evidence>
<dbReference type="Pfam" id="PF12281">
    <property type="entry name" value="NTP_transf_8"/>
    <property type="match status" value="1"/>
</dbReference>
<evidence type="ECO:0000313" key="2">
    <source>
        <dbReference type="EMBL" id="MET3795026.1"/>
    </source>
</evidence>
<feature type="domain" description="Nucleotidyltransferase-like" evidence="1">
    <location>
        <begin position="10"/>
        <end position="63"/>
    </location>
</feature>
<dbReference type="EMBL" id="JBEPML010000048">
    <property type="protein sequence ID" value="MET3795026.1"/>
    <property type="molecule type" value="Genomic_DNA"/>
</dbReference>
<keyword evidence="3" id="KW-1185">Reference proteome</keyword>
<gene>
    <name evidence="2" type="ORF">ABID37_005267</name>
</gene>
<evidence type="ECO:0000313" key="3">
    <source>
        <dbReference type="Proteomes" id="UP001549076"/>
    </source>
</evidence>
<protein>
    <recommendedName>
        <fullName evidence="1">Nucleotidyltransferase-like domain-containing protein</fullName>
    </recommendedName>
</protein>
<comment type="caution">
    <text evidence="2">The sequence shown here is derived from an EMBL/GenBank/DDBJ whole genome shotgun (WGS) entry which is preliminary data.</text>
</comment>
<dbReference type="InterPro" id="IPR058575">
    <property type="entry name" value="NTP_transf_8_dom"/>
</dbReference>
<organism evidence="2 3">
    <name type="scientific">Aquamicrobium terrae</name>
    <dbReference type="NCBI Taxonomy" id="1324945"/>
    <lineage>
        <taxon>Bacteria</taxon>
        <taxon>Pseudomonadati</taxon>
        <taxon>Pseudomonadota</taxon>
        <taxon>Alphaproteobacteria</taxon>
        <taxon>Hyphomicrobiales</taxon>
        <taxon>Phyllobacteriaceae</taxon>
        <taxon>Aquamicrobium</taxon>
    </lineage>
</organism>
<reference evidence="2 3" key="1">
    <citation type="submission" date="2024-06" db="EMBL/GenBank/DDBJ databases">
        <title>Genomic Encyclopedia of Type Strains, Phase IV (KMG-IV): sequencing the most valuable type-strain genomes for metagenomic binning, comparative biology and taxonomic classification.</title>
        <authorList>
            <person name="Goeker M."/>
        </authorList>
    </citation>
    <scope>NUCLEOTIDE SEQUENCE [LARGE SCALE GENOMIC DNA]</scope>
    <source>
        <strain evidence="2 3">DSM 27865</strain>
    </source>
</reference>
<accession>A0ABV2N886</accession>
<proteinExistence type="predicted"/>
<name>A0ABV2N886_9HYPH</name>